<organism evidence="1 2">
    <name type="scientific">Scutellospora calospora</name>
    <dbReference type="NCBI Taxonomy" id="85575"/>
    <lineage>
        <taxon>Eukaryota</taxon>
        <taxon>Fungi</taxon>
        <taxon>Fungi incertae sedis</taxon>
        <taxon>Mucoromycota</taxon>
        <taxon>Glomeromycotina</taxon>
        <taxon>Glomeromycetes</taxon>
        <taxon>Diversisporales</taxon>
        <taxon>Gigasporaceae</taxon>
        <taxon>Scutellospora</taxon>
    </lineage>
</organism>
<evidence type="ECO:0000313" key="2">
    <source>
        <dbReference type="Proteomes" id="UP000789860"/>
    </source>
</evidence>
<feature type="non-terminal residue" evidence="1">
    <location>
        <position position="429"/>
    </location>
</feature>
<dbReference type="EMBL" id="CAJVPM010017443">
    <property type="protein sequence ID" value="CAG8620017.1"/>
    <property type="molecule type" value="Genomic_DNA"/>
</dbReference>
<comment type="caution">
    <text evidence="1">The sequence shown here is derived from an EMBL/GenBank/DDBJ whole genome shotgun (WGS) entry which is preliminary data.</text>
</comment>
<accession>A0ACA9N1C5</accession>
<reference evidence="1" key="1">
    <citation type="submission" date="2021-06" db="EMBL/GenBank/DDBJ databases">
        <authorList>
            <person name="Kallberg Y."/>
            <person name="Tangrot J."/>
            <person name="Rosling A."/>
        </authorList>
    </citation>
    <scope>NUCLEOTIDE SEQUENCE</scope>
    <source>
        <strain evidence="1">AU212A</strain>
    </source>
</reference>
<keyword evidence="2" id="KW-1185">Reference proteome</keyword>
<sequence>MRDDETHLDEFLRRVKEGISTLISAAPRISSAASGNVPAALYDSFNNGTLPRFMNVIKFKYPITYWYPVWRELLLMHYSLKNLTKDLNYDILRFYNETYLLESLWQHAFNQGYEQQKHDDILTILNDHKVFRGLWTRKEPTALPNSLWFGVLDLAQNLSYKTDQPLNLALCYYLGLESMQKSQSYYIQFKSLELLTSLSFREPEWFEDIVQKEIENFIEQLPIDSQQKFTTLVNDVNQKLRLDSEFIEQLNVNGPRKSIIKNNSLDKISNPLLEIIAEHFTCQITGQISGDFLILSCCGNSISYDAINEWRKSSIYEGKILECPFCRAEIKPNSIYNLSQNAMMKGLYKRLEQEGYLNNLIEEQQISTNKIYSTEDNLLLKMSKMRIFGIHISSKSSISVLKKVRPKVLHPALNKATKAEHQKDYTTAI</sequence>
<evidence type="ECO:0000313" key="1">
    <source>
        <dbReference type="EMBL" id="CAG8620017.1"/>
    </source>
</evidence>
<gene>
    <name evidence="1" type="ORF">SCALOS_LOCUS7619</name>
</gene>
<dbReference type="Proteomes" id="UP000789860">
    <property type="component" value="Unassembled WGS sequence"/>
</dbReference>
<proteinExistence type="predicted"/>
<protein>
    <submittedName>
        <fullName evidence="1">2234_t:CDS:1</fullName>
    </submittedName>
</protein>
<name>A0ACA9N1C5_9GLOM</name>